<dbReference type="PANTHER" id="PTHR43708:SF3">
    <property type="entry name" value="OXIDOREDUCTASE"/>
    <property type="match status" value="1"/>
</dbReference>
<dbReference type="PANTHER" id="PTHR43708">
    <property type="entry name" value="CONSERVED EXPRESSED OXIDOREDUCTASE (EUROFUNG)"/>
    <property type="match status" value="1"/>
</dbReference>
<dbReference type="InterPro" id="IPR055170">
    <property type="entry name" value="GFO_IDH_MocA-like_dom"/>
</dbReference>
<sequence length="388" mass="43657">MSLNQKQPKPLELAFIGGSIVSAVGYTHGVASQMDHRWRLAAGCFSTRPEVNAETAARWGVSPERLYPDWKTLLEDERGKADAVVILTPTPCHAEMVESALRAGYPVICEKALACNRQEIERIEHVLEETHGFLAVTYNYSGYPMLRELRHKIFAGELGEILHVQIEMPQEGFIRLTASGDRPCPQSWRLKDGDIPTIYLDLAVHLHHLNQYLTDKQPAKVVADQDSHGWFDGVVDNVSCLLRYEDGMQCQMWYSKSALGYRNGLRVRVFGRQASAEWLQTSPEELLLNHADGRREILDRAGDVSYASQRRYERFKAGHPAGFIEAFANLYEDLADAVIDFKEGRPVSSPHVFGVQHAAEGIRLLDAVVASAKQEKWIYLKPKGSTKQ</sequence>
<reference evidence="3 4" key="1">
    <citation type="submission" date="2019-02" db="EMBL/GenBank/DDBJ databases">
        <title>Marinobacter halodurans sp. nov., a marine bacterium isolated from sea tidal flat.</title>
        <authorList>
            <person name="Yoo Y."/>
            <person name="Lee D.W."/>
            <person name="Kim B.S."/>
            <person name="Kim J.-J."/>
        </authorList>
    </citation>
    <scope>NUCLEOTIDE SEQUENCE [LARGE SCALE GENOMIC DNA]</scope>
    <source>
        <strain evidence="3 4">YJ-S3-2</strain>
    </source>
</reference>
<protein>
    <submittedName>
        <fullName evidence="3">Gfo/Idh/MocA family oxidoreductase</fullName>
    </submittedName>
</protein>
<dbReference type="SUPFAM" id="SSF51735">
    <property type="entry name" value="NAD(P)-binding Rossmann-fold domains"/>
    <property type="match status" value="1"/>
</dbReference>
<comment type="caution">
    <text evidence="3">The sequence shown here is derived from an EMBL/GenBank/DDBJ whole genome shotgun (WGS) entry which is preliminary data.</text>
</comment>
<accession>A0ABY1ZQ70</accession>
<feature type="domain" description="Gfo/Idh/MocA-like oxidoreductase N-terminal" evidence="1">
    <location>
        <begin position="14"/>
        <end position="137"/>
    </location>
</feature>
<dbReference type="InterPro" id="IPR000683">
    <property type="entry name" value="Gfo/Idh/MocA-like_OxRdtase_N"/>
</dbReference>
<dbReference type="InterPro" id="IPR036291">
    <property type="entry name" value="NAD(P)-bd_dom_sf"/>
</dbReference>
<proteinExistence type="predicted"/>
<dbReference type="Pfam" id="PF01408">
    <property type="entry name" value="GFO_IDH_MocA"/>
    <property type="match status" value="1"/>
</dbReference>
<evidence type="ECO:0000313" key="4">
    <source>
        <dbReference type="Proteomes" id="UP000313645"/>
    </source>
</evidence>
<dbReference type="Pfam" id="PF22725">
    <property type="entry name" value="GFO_IDH_MocA_C3"/>
    <property type="match status" value="1"/>
</dbReference>
<dbReference type="Gene3D" id="3.30.360.10">
    <property type="entry name" value="Dihydrodipicolinate Reductase, domain 2"/>
    <property type="match status" value="1"/>
</dbReference>
<dbReference type="InterPro" id="IPR051317">
    <property type="entry name" value="Gfo/Idh/MocA_oxidoreduct"/>
</dbReference>
<feature type="domain" description="GFO/IDH/MocA-like oxidoreductase" evidence="2">
    <location>
        <begin position="147"/>
        <end position="276"/>
    </location>
</feature>
<evidence type="ECO:0000313" key="3">
    <source>
        <dbReference type="EMBL" id="TBW56652.1"/>
    </source>
</evidence>
<evidence type="ECO:0000259" key="2">
    <source>
        <dbReference type="Pfam" id="PF22725"/>
    </source>
</evidence>
<dbReference type="RefSeq" id="WP_131480928.1">
    <property type="nucleotide sequence ID" value="NZ_SJDL01000010.1"/>
</dbReference>
<dbReference type="EMBL" id="SJDL01000010">
    <property type="protein sequence ID" value="TBW56652.1"/>
    <property type="molecule type" value="Genomic_DNA"/>
</dbReference>
<keyword evidence="4" id="KW-1185">Reference proteome</keyword>
<dbReference type="Gene3D" id="3.40.50.720">
    <property type="entry name" value="NAD(P)-binding Rossmann-like Domain"/>
    <property type="match status" value="1"/>
</dbReference>
<dbReference type="Proteomes" id="UP000313645">
    <property type="component" value="Unassembled WGS sequence"/>
</dbReference>
<organism evidence="3 4">
    <name type="scientific">Marinobacter halodurans</name>
    <dbReference type="NCBI Taxonomy" id="2528979"/>
    <lineage>
        <taxon>Bacteria</taxon>
        <taxon>Pseudomonadati</taxon>
        <taxon>Pseudomonadota</taxon>
        <taxon>Gammaproteobacteria</taxon>
        <taxon>Pseudomonadales</taxon>
        <taxon>Marinobacteraceae</taxon>
        <taxon>Marinobacter</taxon>
    </lineage>
</organism>
<evidence type="ECO:0000259" key="1">
    <source>
        <dbReference type="Pfam" id="PF01408"/>
    </source>
</evidence>
<dbReference type="SUPFAM" id="SSF55347">
    <property type="entry name" value="Glyceraldehyde-3-phosphate dehydrogenase-like, C-terminal domain"/>
    <property type="match status" value="1"/>
</dbReference>
<name>A0ABY1ZQ70_9GAMM</name>
<gene>
    <name evidence="3" type="ORF">EZI54_08340</name>
</gene>